<sequence>MWSWLADLTNVFGWPFLMTVFYYHHLLKGFVLMYVFTSFDWVLASHHERGPRLQALKTVALLPWVLKPMLGITSDMFPVFGRSKAPYFVLGTLVGCPACAFVGLYHHFDLTRLGIHFETAIVVAFFCIGLQICICNLLLEAAVAERIRKSPTKGPSLMAFVTGGQTIGEAFAIGTVGSVLEHLGPHGPCLLAVPFTLFAFLPAFGNWLGEPLCPQDEAALRRKAFFKAKHGGGEIPFLVAAMGVGSLVILHVATNTDVTEPSPLDPLSAASFQLKLIAFVALAIILAFGCLLNPTIGLMNAFFFLQSTSTISVEGGAFYFFTDDASSYPMGPHFSVWFYTTGLGLAASCFGIMGLWIYNHFMTNWRYRNLLLTSNLLWSLVSAGSVLVFTRRNVEWGIPDDLFVLSGTVLQNVFARWAYVPGGLLLCQVCPEGLEATMFALLAGCQNLGRAVASIFGTYLLAYLGVEPDGTAHDSHCFDRLWVAAVLQSLAPFFTLVLLPRMIPDASQTDILRLTPEGPMGDTGGQGDSGLMSSVALATGGSLWRRLRRLLLKYFKRTPELPDAGTGVSYGTSSYQGGRFQGSTGGSESGRLGKMFYRRARPEASGGVQDALSWTHWVQ</sequence>
<evidence type="ECO:0000256" key="1">
    <source>
        <dbReference type="ARBA" id="ARBA00004141"/>
    </source>
</evidence>
<dbReference type="InterPro" id="IPR036259">
    <property type="entry name" value="MFS_trans_sf"/>
</dbReference>
<feature type="transmembrane region" description="Helical" evidence="7">
    <location>
        <begin position="20"/>
        <end position="43"/>
    </location>
</feature>
<feature type="transmembrane region" description="Helical" evidence="7">
    <location>
        <begin position="235"/>
        <end position="254"/>
    </location>
</feature>
<reference evidence="8 9" key="1">
    <citation type="submission" date="2024-02" db="EMBL/GenBank/DDBJ databases">
        <authorList>
            <person name="Chen Y."/>
            <person name="Shah S."/>
            <person name="Dougan E. K."/>
            <person name="Thang M."/>
            <person name="Chan C."/>
        </authorList>
    </citation>
    <scope>NUCLEOTIDE SEQUENCE [LARGE SCALE GENOMIC DNA]</scope>
</reference>
<keyword evidence="4 7" id="KW-0812">Transmembrane</keyword>
<feature type="transmembrane region" description="Helical" evidence="7">
    <location>
        <begin position="301"/>
        <end position="321"/>
    </location>
</feature>
<keyword evidence="5 7" id="KW-1133">Transmembrane helix</keyword>
<gene>
    <name evidence="8" type="ORF">CCMP2556_LOCUS47141</name>
</gene>
<dbReference type="PANTHER" id="PTHR31585">
    <property type="entry name" value="FOLATE-BIOPTERIN TRANSPORTER 1, CHLOROPLASTIC"/>
    <property type="match status" value="1"/>
</dbReference>
<evidence type="ECO:0000256" key="2">
    <source>
        <dbReference type="ARBA" id="ARBA00007015"/>
    </source>
</evidence>
<comment type="similarity">
    <text evidence="2">Belongs to the major facilitator superfamily. Folate-biopterin transporter (TC 2.A.71) family.</text>
</comment>
<comment type="subcellular location">
    <subcellularLocation>
        <location evidence="1">Membrane</location>
        <topology evidence="1">Multi-pass membrane protein</topology>
    </subcellularLocation>
</comment>
<protein>
    <submittedName>
        <fullName evidence="8">Uncharacterized protein</fullName>
    </submittedName>
</protein>
<proteinExistence type="inferred from homology"/>
<feature type="transmembrane region" description="Helical" evidence="7">
    <location>
        <begin position="87"/>
        <end position="108"/>
    </location>
</feature>
<evidence type="ECO:0000256" key="4">
    <source>
        <dbReference type="ARBA" id="ARBA00022692"/>
    </source>
</evidence>
<dbReference type="InterPro" id="IPR039309">
    <property type="entry name" value="BT1"/>
</dbReference>
<evidence type="ECO:0000256" key="7">
    <source>
        <dbReference type="SAM" id="Phobius"/>
    </source>
</evidence>
<dbReference type="Gene3D" id="1.20.1250.20">
    <property type="entry name" value="MFS general substrate transporter like domains"/>
    <property type="match status" value="1"/>
</dbReference>
<accession>A0ABP0RKF6</accession>
<keyword evidence="9" id="KW-1185">Reference proteome</keyword>
<dbReference type="Proteomes" id="UP001642484">
    <property type="component" value="Unassembled WGS sequence"/>
</dbReference>
<keyword evidence="6 7" id="KW-0472">Membrane</keyword>
<feature type="transmembrane region" description="Helical" evidence="7">
    <location>
        <begin position="274"/>
        <end position="294"/>
    </location>
</feature>
<evidence type="ECO:0000256" key="3">
    <source>
        <dbReference type="ARBA" id="ARBA00022448"/>
    </source>
</evidence>
<evidence type="ECO:0000256" key="5">
    <source>
        <dbReference type="ARBA" id="ARBA00022989"/>
    </source>
</evidence>
<dbReference type="PANTHER" id="PTHR31585:SF51">
    <property type="entry name" value="TRANSPORTER, PUTATIVE-RELATED"/>
    <property type="match status" value="1"/>
</dbReference>
<evidence type="ECO:0000313" key="8">
    <source>
        <dbReference type="EMBL" id="CAK9099656.1"/>
    </source>
</evidence>
<dbReference type="EMBL" id="CAXAMN010025984">
    <property type="protein sequence ID" value="CAK9099656.1"/>
    <property type="molecule type" value="Genomic_DNA"/>
</dbReference>
<dbReference type="Pfam" id="PF03092">
    <property type="entry name" value="BT1"/>
    <property type="match status" value="1"/>
</dbReference>
<evidence type="ECO:0000256" key="6">
    <source>
        <dbReference type="ARBA" id="ARBA00023136"/>
    </source>
</evidence>
<keyword evidence="3" id="KW-0813">Transport</keyword>
<comment type="caution">
    <text evidence="8">The sequence shown here is derived from an EMBL/GenBank/DDBJ whole genome shotgun (WGS) entry which is preliminary data.</text>
</comment>
<organism evidence="8 9">
    <name type="scientific">Durusdinium trenchii</name>
    <dbReference type="NCBI Taxonomy" id="1381693"/>
    <lineage>
        <taxon>Eukaryota</taxon>
        <taxon>Sar</taxon>
        <taxon>Alveolata</taxon>
        <taxon>Dinophyceae</taxon>
        <taxon>Suessiales</taxon>
        <taxon>Symbiodiniaceae</taxon>
        <taxon>Durusdinium</taxon>
    </lineage>
</organism>
<feature type="transmembrane region" description="Helical" evidence="7">
    <location>
        <begin position="481"/>
        <end position="499"/>
    </location>
</feature>
<dbReference type="SUPFAM" id="SSF103473">
    <property type="entry name" value="MFS general substrate transporter"/>
    <property type="match status" value="1"/>
</dbReference>
<evidence type="ECO:0000313" key="9">
    <source>
        <dbReference type="Proteomes" id="UP001642484"/>
    </source>
</evidence>
<feature type="transmembrane region" description="Helical" evidence="7">
    <location>
        <begin position="336"/>
        <end position="358"/>
    </location>
</feature>
<feature type="transmembrane region" description="Helical" evidence="7">
    <location>
        <begin position="120"/>
        <end position="139"/>
    </location>
</feature>
<name>A0ABP0RKF6_9DINO</name>
<feature type="transmembrane region" description="Helical" evidence="7">
    <location>
        <begin position="439"/>
        <end position="461"/>
    </location>
</feature>